<keyword evidence="1" id="KW-1133">Transmembrane helix</keyword>
<keyword evidence="1" id="KW-0472">Membrane</keyword>
<protein>
    <submittedName>
        <fullName evidence="2">Uncharacterized protein</fullName>
    </submittedName>
</protein>
<evidence type="ECO:0000256" key="1">
    <source>
        <dbReference type="SAM" id="Phobius"/>
    </source>
</evidence>
<feature type="transmembrane region" description="Helical" evidence="1">
    <location>
        <begin position="12"/>
        <end position="34"/>
    </location>
</feature>
<reference evidence="2" key="1">
    <citation type="submission" date="2021-01" db="EMBL/GenBank/DDBJ databases">
        <authorList>
            <person name="Corre E."/>
            <person name="Pelletier E."/>
            <person name="Niang G."/>
            <person name="Scheremetjew M."/>
            <person name="Finn R."/>
            <person name="Kale V."/>
            <person name="Holt S."/>
            <person name="Cochrane G."/>
            <person name="Meng A."/>
            <person name="Brown T."/>
            <person name="Cohen L."/>
        </authorList>
    </citation>
    <scope>NUCLEOTIDE SEQUENCE</scope>
    <source>
        <strain evidence="2">CCMP125</strain>
    </source>
</reference>
<evidence type="ECO:0000313" key="2">
    <source>
        <dbReference type="EMBL" id="CAD9994974.1"/>
    </source>
</evidence>
<gene>
    <name evidence="2" type="ORF">APAL1065_LOCUS27212</name>
</gene>
<sequence>MALPTVARTRSTFSTATMIMILLISLPVVCHGFSMGSTPRARLPILSQSQNGDQDSDGELDILASATDTDPTTTTTTTTTVANDDDELSWQEFLDRPFFVPEQIDDASPLKWFANLVENDYVTAEALFASFFITVMVIGTQEVLRMQLYGHDYIPFAKGASGGGLF</sequence>
<accession>A0A7S2YTQ1</accession>
<keyword evidence="1" id="KW-0812">Transmembrane</keyword>
<dbReference type="AlphaFoldDB" id="A0A7S2YTQ1"/>
<dbReference type="EMBL" id="HBHT01040507">
    <property type="protein sequence ID" value="CAD9994974.1"/>
    <property type="molecule type" value="Transcribed_RNA"/>
</dbReference>
<organism evidence="2">
    <name type="scientific">Entomoneis paludosa</name>
    <dbReference type="NCBI Taxonomy" id="265537"/>
    <lineage>
        <taxon>Eukaryota</taxon>
        <taxon>Sar</taxon>
        <taxon>Stramenopiles</taxon>
        <taxon>Ochrophyta</taxon>
        <taxon>Bacillariophyta</taxon>
        <taxon>Bacillariophyceae</taxon>
        <taxon>Bacillariophycidae</taxon>
        <taxon>Entomoneidaceae</taxon>
        <taxon>Entomoneis</taxon>
    </lineage>
</organism>
<proteinExistence type="predicted"/>
<name>A0A7S2YTQ1_9STRA</name>